<dbReference type="SUPFAM" id="SSF51735">
    <property type="entry name" value="NAD(P)-binding Rossmann-fold domains"/>
    <property type="match status" value="1"/>
</dbReference>
<gene>
    <name evidence="3" type="ORF">SCOCK_60032</name>
</gene>
<dbReference type="GO" id="GO:0016491">
    <property type="term" value="F:oxidoreductase activity"/>
    <property type="evidence" value="ECO:0007669"/>
    <property type="project" value="InterPro"/>
</dbReference>
<dbReference type="Gene3D" id="3.40.50.720">
    <property type="entry name" value="NAD(P)-binding Rossmann-like Domain"/>
    <property type="match status" value="1"/>
</dbReference>
<dbReference type="RefSeq" id="WP_251498205.1">
    <property type="nucleotide sequence ID" value="NZ_CAJSLV010000092.1"/>
</dbReference>
<dbReference type="AlphaFoldDB" id="A0A9W4E247"/>
<dbReference type="PANTHER" id="PTHR44154">
    <property type="entry name" value="QUINONE OXIDOREDUCTASE"/>
    <property type="match status" value="1"/>
</dbReference>
<dbReference type="Pfam" id="PF08240">
    <property type="entry name" value="ADH_N"/>
    <property type="match status" value="1"/>
</dbReference>
<dbReference type="EMBL" id="CAJSLV010000092">
    <property type="protein sequence ID" value="CAG6397699.1"/>
    <property type="molecule type" value="Genomic_DNA"/>
</dbReference>
<dbReference type="InterPro" id="IPR051603">
    <property type="entry name" value="Zinc-ADH_QOR/CCCR"/>
</dbReference>
<comment type="caution">
    <text evidence="3">The sequence shown here is derived from an EMBL/GenBank/DDBJ whole genome shotgun (WGS) entry which is preliminary data.</text>
</comment>
<proteinExistence type="predicted"/>
<dbReference type="InterPro" id="IPR036291">
    <property type="entry name" value="NAD(P)-bd_dom_sf"/>
</dbReference>
<evidence type="ECO:0000313" key="3">
    <source>
        <dbReference type="EMBL" id="CAG6397699.1"/>
    </source>
</evidence>
<sequence length="330" mass="33656">MSRTVLFRELGGPEVLRLEDTPAAEPGAGELRIRVEAIGVNRAEALFRSGNYIEAVRSFPARLGAEAAGVVEAVGPGVTGFTAGDPVSTVPAFSQNDYGVYAEQAVVPAAAVLHRPAGLGAVEGAAVWMPYLTAYGALVETSGLRPGDTVLINAASSSVGLAAIHVAERLGATPIALTRTGAKRDALLKEGAAVVVATDTEDVAAAVRAATGGRGADIVLDAVAGPGVRELAGLVAPGGTLLIYGALSGEPTPYPGIELGMPAVSMRTYLVFETTTDPDRLRRAAAFITAGLRGGAFRAIIADTYPLDAVVAAHTVLDRADHLGKLVLTT</sequence>
<feature type="domain" description="Enoyl reductase (ER)" evidence="2">
    <location>
        <begin position="11"/>
        <end position="328"/>
    </location>
</feature>
<dbReference type="InterPro" id="IPR011032">
    <property type="entry name" value="GroES-like_sf"/>
</dbReference>
<dbReference type="InterPro" id="IPR013149">
    <property type="entry name" value="ADH-like_C"/>
</dbReference>
<dbReference type="SMART" id="SM00829">
    <property type="entry name" value="PKS_ER"/>
    <property type="match status" value="1"/>
</dbReference>
<protein>
    <submittedName>
        <fullName evidence="3">NADPH:quinone reductase</fullName>
    </submittedName>
</protein>
<dbReference type="SUPFAM" id="SSF50129">
    <property type="entry name" value="GroES-like"/>
    <property type="match status" value="1"/>
</dbReference>
<name>A0A9W4E247_9ACTN</name>
<accession>A0A9W4E247</accession>
<dbReference type="InterPro" id="IPR020843">
    <property type="entry name" value="ER"/>
</dbReference>
<dbReference type="Gene3D" id="3.90.180.10">
    <property type="entry name" value="Medium-chain alcohol dehydrogenases, catalytic domain"/>
    <property type="match status" value="1"/>
</dbReference>
<evidence type="ECO:0000259" key="2">
    <source>
        <dbReference type="SMART" id="SM00829"/>
    </source>
</evidence>
<reference evidence="3" key="1">
    <citation type="submission" date="2021-05" db="EMBL/GenBank/DDBJ databases">
        <authorList>
            <person name="Arsene-Ploetze F."/>
        </authorList>
    </citation>
    <scope>NUCLEOTIDE SEQUENCE</scope>
    <source>
        <strain evidence="3">DSM 42138</strain>
    </source>
</reference>
<dbReference type="Proteomes" id="UP001152519">
    <property type="component" value="Unassembled WGS sequence"/>
</dbReference>
<evidence type="ECO:0000313" key="4">
    <source>
        <dbReference type="Proteomes" id="UP001152519"/>
    </source>
</evidence>
<dbReference type="Pfam" id="PF00107">
    <property type="entry name" value="ADH_zinc_N"/>
    <property type="match status" value="1"/>
</dbReference>
<keyword evidence="1" id="KW-0521">NADP</keyword>
<organism evidence="3 4">
    <name type="scientific">Actinacidiphila cocklensis</name>
    <dbReference type="NCBI Taxonomy" id="887465"/>
    <lineage>
        <taxon>Bacteria</taxon>
        <taxon>Bacillati</taxon>
        <taxon>Actinomycetota</taxon>
        <taxon>Actinomycetes</taxon>
        <taxon>Kitasatosporales</taxon>
        <taxon>Streptomycetaceae</taxon>
        <taxon>Actinacidiphila</taxon>
    </lineage>
</organism>
<dbReference type="PANTHER" id="PTHR44154:SF1">
    <property type="entry name" value="QUINONE OXIDOREDUCTASE"/>
    <property type="match status" value="1"/>
</dbReference>
<keyword evidence="4" id="KW-1185">Reference proteome</keyword>
<dbReference type="CDD" id="cd08268">
    <property type="entry name" value="MDR2"/>
    <property type="match status" value="1"/>
</dbReference>
<evidence type="ECO:0000256" key="1">
    <source>
        <dbReference type="ARBA" id="ARBA00022857"/>
    </source>
</evidence>
<dbReference type="InterPro" id="IPR013154">
    <property type="entry name" value="ADH-like_N"/>
</dbReference>